<dbReference type="SUPFAM" id="SSF48452">
    <property type="entry name" value="TPR-like"/>
    <property type="match status" value="1"/>
</dbReference>
<dbReference type="InterPro" id="IPR013105">
    <property type="entry name" value="TPR_2"/>
</dbReference>
<evidence type="ECO:0000256" key="2">
    <source>
        <dbReference type="ARBA" id="ARBA00022803"/>
    </source>
</evidence>
<dbReference type="Gene3D" id="1.25.40.10">
    <property type="entry name" value="Tetratricopeptide repeat domain"/>
    <property type="match status" value="1"/>
</dbReference>
<evidence type="ECO:0000256" key="4">
    <source>
        <dbReference type="SAM" id="SignalP"/>
    </source>
</evidence>
<comment type="caution">
    <text evidence="5">The sequence shown here is derived from an EMBL/GenBank/DDBJ whole genome shotgun (WGS) entry which is preliminary data.</text>
</comment>
<feature type="repeat" description="TPR" evidence="3">
    <location>
        <begin position="159"/>
        <end position="192"/>
    </location>
</feature>
<dbReference type="InterPro" id="IPR019734">
    <property type="entry name" value="TPR_rpt"/>
</dbReference>
<protein>
    <submittedName>
        <fullName evidence="5">Tetratricopeptide repeat protein</fullName>
    </submittedName>
</protein>
<organism evidence="5 6">
    <name type="scientific">Fulvivirga sedimenti</name>
    <dbReference type="NCBI Taxonomy" id="2879465"/>
    <lineage>
        <taxon>Bacteria</taxon>
        <taxon>Pseudomonadati</taxon>
        <taxon>Bacteroidota</taxon>
        <taxon>Cytophagia</taxon>
        <taxon>Cytophagales</taxon>
        <taxon>Fulvivirgaceae</taxon>
        <taxon>Fulvivirga</taxon>
    </lineage>
</organism>
<dbReference type="Pfam" id="PF13432">
    <property type="entry name" value="TPR_16"/>
    <property type="match status" value="1"/>
</dbReference>
<reference evidence="5" key="1">
    <citation type="submission" date="2021-09" db="EMBL/GenBank/DDBJ databases">
        <title>Fulvivirga sp. isolated from coastal sediment.</title>
        <authorList>
            <person name="Yu H."/>
        </authorList>
    </citation>
    <scope>NUCLEOTIDE SEQUENCE</scope>
    <source>
        <strain evidence="5">1062</strain>
    </source>
</reference>
<feature type="signal peptide" evidence="4">
    <location>
        <begin position="1"/>
        <end position="19"/>
    </location>
</feature>
<dbReference type="PANTHER" id="PTHR12558">
    <property type="entry name" value="CELL DIVISION CYCLE 16,23,27"/>
    <property type="match status" value="1"/>
</dbReference>
<keyword evidence="2 3" id="KW-0802">TPR repeat</keyword>
<dbReference type="EMBL" id="JAIXNE010000001">
    <property type="protein sequence ID" value="MCA6073450.1"/>
    <property type="molecule type" value="Genomic_DNA"/>
</dbReference>
<dbReference type="PROSITE" id="PS50005">
    <property type="entry name" value="TPR"/>
    <property type="match status" value="3"/>
</dbReference>
<dbReference type="RefSeq" id="WP_225696567.1">
    <property type="nucleotide sequence ID" value="NZ_JAIXNE010000001.1"/>
</dbReference>
<feature type="repeat" description="TPR" evidence="3">
    <location>
        <begin position="125"/>
        <end position="158"/>
    </location>
</feature>
<evidence type="ECO:0000256" key="1">
    <source>
        <dbReference type="ARBA" id="ARBA00022737"/>
    </source>
</evidence>
<keyword evidence="4" id="KW-0732">Signal</keyword>
<dbReference type="Pfam" id="PF07719">
    <property type="entry name" value="TPR_2"/>
    <property type="match status" value="1"/>
</dbReference>
<feature type="repeat" description="TPR" evidence="3">
    <location>
        <begin position="57"/>
        <end position="90"/>
    </location>
</feature>
<accession>A0A9X1HLZ8</accession>
<evidence type="ECO:0000313" key="6">
    <source>
        <dbReference type="Proteomes" id="UP001139409"/>
    </source>
</evidence>
<dbReference type="Proteomes" id="UP001139409">
    <property type="component" value="Unassembled WGS sequence"/>
</dbReference>
<gene>
    <name evidence="5" type="ORF">LDX50_01135</name>
</gene>
<keyword evidence="1" id="KW-0677">Repeat</keyword>
<evidence type="ECO:0000313" key="5">
    <source>
        <dbReference type="EMBL" id="MCA6073450.1"/>
    </source>
</evidence>
<dbReference type="InterPro" id="IPR011990">
    <property type="entry name" value="TPR-like_helical_dom_sf"/>
</dbReference>
<keyword evidence="6" id="KW-1185">Reference proteome</keyword>
<feature type="chain" id="PRO_5040907338" evidence="4">
    <location>
        <begin position="20"/>
        <end position="204"/>
    </location>
</feature>
<evidence type="ECO:0000256" key="3">
    <source>
        <dbReference type="PROSITE-ProRule" id="PRU00339"/>
    </source>
</evidence>
<name>A0A9X1HLZ8_9BACT</name>
<dbReference type="PANTHER" id="PTHR12558:SF13">
    <property type="entry name" value="CELL DIVISION CYCLE PROTEIN 27 HOMOLOG"/>
    <property type="match status" value="1"/>
</dbReference>
<sequence>MKTLLLSLLFMTLAGGLYAQDIGVLQETFKQSYAAEADSNYSGSVKILMTRYDPSSYLMNARLGWLHYLNGQYFESVQYYEKAISLMPYAIEAKLGKANPLSMMGNWEDVIKTYEEILMIDPQHSLTNYRLGLIYYNRQEYDKAMPHVERVANMYPFDYYAVVLLGWINLKMGRNREARVLFEKALQILPEDPSALEGLRTITK</sequence>
<proteinExistence type="predicted"/>
<dbReference type="SMART" id="SM00028">
    <property type="entry name" value="TPR"/>
    <property type="match status" value="4"/>
</dbReference>
<dbReference type="AlphaFoldDB" id="A0A9X1HLZ8"/>